<evidence type="ECO:0000313" key="1">
    <source>
        <dbReference type="EMBL" id="TRT54922.1"/>
    </source>
</evidence>
<comment type="caution">
    <text evidence="1">The sequence shown here is derived from an EMBL/GenBank/DDBJ whole genome shotgun (WGS) entry which is preliminary data.</text>
</comment>
<dbReference type="Proteomes" id="UP000316443">
    <property type="component" value="Unassembled WGS sequence"/>
</dbReference>
<protein>
    <submittedName>
        <fullName evidence="1">Uncharacterized protein</fullName>
    </submittedName>
</protein>
<gene>
    <name evidence="1" type="ORF">EWV85_10190</name>
</gene>
<sequence>MSSSIILLRFTLLLLRNRDISLVTFSHFSAPTLITNSKLISDRYFLEQELQKLVFTQIIQRTAHESYIFKWTAFNLNTEPDHSIYKPDSIYIEAIK</sequence>
<dbReference type="EMBL" id="SFCA01000103">
    <property type="protein sequence ID" value="TRT54922.1"/>
    <property type="molecule type" value="Genomic_DNA"/>
</dbReference>
<name>A0A551Y1T0_MICAE</name>
<evidence type="ECO:0000313" key="2">
    <source>
        <dbReference type="Proteomes" id="UP000316443"/>
    </source>
</evidence>
<reference evidence="1 2" key="1">
    <citation type="submission" date="2019-01" db="EMBL/GenBank/DDBJ databases">
        <title>Coherence of Microcystis species and biogeography revealed through population genomics.</title>
        <authorList>
            <person name="Perez-Carrascal O.M."/>
            <person name="Terrat Y."/>
            <person name="Giani A."/>
            <person name="Fortin N."/>
            <person name="Tromas N."/>
            <person name="Shapiro B.J."/>
        </authorList>
    </citation>
    <scope>NUCLEOTIDE SEQUENCE [LARGE SCALE GENOMIC DNA]</scope>
    <source>
        <strain evidence="1">Ma_QC_C_20070703_M131</strain>
    </source>
</reference>
<dbReference type="AlphaFoldDB" id="A0A551Y1T0"/>
<organism evidence="1 2">
    <name type="scientific">Microcystis aeruginosa Ma_QC_C_20070703_M131</name>
    <dbReference type="NCBI Taxonomy" id="2486263"/>
    <lineage>
        <taxon>Bacteria</taxon>
        <taxon>Bacillati</taxon>
        <taxon>Cyanobacteriota</taxon>
        <taxon>Cyanophyceae</taxon>
        <taxon>Oscillatoriophycideae</taxon>
        <taxon>Chroococcales</taxon>
        <taxon>Microcystaceae</taxon>
        <taxon>Microcystis</taxon>
    </lineage>
</organism>
<proteinExistence type="predicted"/>
<accession>A0A551Y1T0</accession>